<comment type="caution">
    <text evidence="2">The sequence shown here is derived from an EMBL/GenBank/DDBJ whole genome shotgun (WGS) entry which is preliminary data.</text>
</comment>
<dbReference type="SUPFAM" id="SSF109998">
    <property type="entry name" value="Triger factor/SurA peptide-binding domain-like"/>
    <property type="match status" value="1"/>
</dbReference>
<dbReference type="PANTHER" id="PTHR47245:SF2">
    <property type="entry name" value="PEPTIDYL-PROLYL CIS-TRANS ISOMERASE HP_0175-RELATED"/>
    <property type="match status" value="1"/>
</dbReference>
<gene>
    <name evidence="2" type="primary">surA_2</name>
    <name evidence="2" type="ORF">SDC9_04684</name>
</gene>
<dbReference type="InterPro" id="IPR000297">
    <property type="entry name" value="PPIase_PpiC"/>
</dbReference>
<reference evidence="2" key="1">
    <citation type="submission" date="2019-08" db="EMBL/GenBank/DDBJ databases">
        <authorList>
            <person name="Kucharzyk K."/>
            <person name="Murdoch R.W."/>
            <person name="Higgins S."/>
            <person name="Loffler F."/>
        </authorList>
    </citation>
    <scope>NUCLEOTIDE SEQUENCE</scope>
</reference>
<keyword evidence="2" id="KW-0413">Isomerase</keyword>
<dbReference type="GO" id="GO:0003755">
    <property type="term" value="F:peptidyl-prolyl cis-trans isomerase activity"/>
    <property type="evidence" value="ECO:0007669"/>
    <property type="project" value="UniProtKB-EC"/>
</dbReference>
<sequence>MIKRVLSGILLLGLLQVLGAQTTIDKTVATIKLAKTEAISQRQLKSDVENLQKATGTTFSPEQIKQVLDARINSLLFVQYCEREKISVSDSEVSKAIAQMKTSLGQGATDADLEKQLKATGVFVEPKVYVKQRMLFETYVQVKHAEELKTILKQPSADEILKAYDLSKASLVRPDTMRVSVLYVDTRGKSDADAKKARDSLQSLAGSLKINPSKFDEYMLRAGDEAGYKSIPSLYIEKTSQNKTIFGAELFDSVFRLKAGDISPVVESPTGYRIVRANEFLPQKQLGLADTVPGNPNMTIQQFLAVQVAQDKESRFLDTLEKELIAKLRAEASIKIFEEHLKW</sequence>
<dbReference type="Pfam" id="PF13624">
    <property type="entry name" value="SurA_N_3"/>
    <property type="match status" value="1"/>
</dbReference>
<proteinExistence type="predicted"/>
<dbReference type="InterPro" id="IPR046357">
    <property type="entry name" value="PPIase_dom_sf"/>
</dbReference>
<dbReference type="Gene3D" id="1.10.4030.10">
    <property type="entry name" value="Porin chaperone SurA, peptide-binding domain"/>
    <property type="match status" value="1"/>
</dbReference>
<dbReference type="Pfam" id="PF13145">
    <property type="entry name" value="Rotamase_2"/>
    <property type="match status" value="1"/>
</dbReference>
<dbReference type="PROSITE" id="PS50198">
    <property type="entry name" value="PPIC_PPIASE_2"/>
    <property type="match status" value="1"/>
</dbReference>
<dbReference type="SUPFAM" id="SSF54534">
    <property type="entry name" value="FKBP-like"/>
    <property type="match status" value="1"/>
</dbReference>
<accession>A0A644SWU4</accession>
<feature type="domain" description="PpiC" evidence="1">
    <location>
        <begin position="174"/>
        <end position="279"/>
    </location>
</feature>
<protein>
    <submittedName>
        <fullName evidence="2">Chaperone SurA</fullName>
        <ecNumber evidence="2">5.2.1.8</ecNumber>
    </submittedName>
</protein>
<name>A0A644SWU4_9ZZZZ</name>
<dbReference type="PANTHER" id="PTHR47245">
    <property type="entry name" value="PEPTIDYLPROLYL ISOMERASE"/>
    <property type="match status" value="1"/>
</dbReference>
<evidence type="ECO:0000313" key="2">
    <source>
        <dbReference type="EMBL" id="MPL59136.1"/>
    </source>
</evidence>
<dbReference type="InterPro" id="IPR050245">
    <property type="entry name" value="PrsA_foldase"/>
</dbReference>
<dbReference type="AlphaFoldDB" id="A0A644SWU4"/>
<evidence type="ECO:0000259" key="1">
    <source>
        <dbReference type="PROSITE" id="PS50198"/>
    </source>
</evidence>
<dbReference type="InterPro" id="IPR027304">
    <property type="entry name" value="Trigger_fact/SurA_dom_sf"/>
</dbReference>
<dbReference type="Gene3D" id="3.10.50.40">
    <property type="match status" value="1"/>
</dbReference>
<dbReference type="EMBL" id="VSSQ01000008">
    <property type="protein sequence ID" value="MPL59136.1"/>
    <property type="molecule type" value="Genomic_DNA"/>
</dbReference>
<organism evidence="2">
    <name type="scientific">bioreactor metagenome</name>
    <dbReference type="NCBI Taxonomy" id="1076179"/>
    <lineage>
        <taxon>unclassified sequences</taxon>
        <taxon>metagenomes</taxon>
        <taxon>ecological metagenomes</taxon>
    </lineage>
</organism>
<dbReference type="EC" id="5.2.1.8" evidence="2"/>